<dbReference type="Gene3D" id="1.10.3720.10">
    <property type="entry name" value="MetI-like"/>
    <property type="match status" value="1"/>
</dbReference>
<dbReference type="PANTHER" id="PTHR30465:SF0">
    <property type="entry name" value="OLIGOPEPTIDE TRANSPORT SYSTEM PERMEASE PROTEIN APPB"/>
    <property type="match status" value="1"/>
</dbReference>
<organism evidence="9 10">
    <name type="scientific">Mycoplasmopsis columbinasalis</name>
    <dbReference type="NCBI Taxonomy" id="114880"/>
    <lineage>
        <taxon>Bacteria</taxon>
        <taxon>Bacillati</taxon>
        <taxon>Mycoplasmatota</taxon>
        <taxon>Mycoplasmoidales</taxon>
        <taxon>Metamycoplasmataceae</taxon>
        <taxon>Mycoplasmopsis</taxon>
    </lineage>
</organism>
<reference evidence="9 10" key="1">
    <citation type="submission" date="2019-01" db="EMBL/GenBank/DDBJ databases">
        <authorList>
            <consortium name="Pathogen Informatics"/>
        </authorList>
    </citation>
    <scope>NUCLEOTIDE SEQUENCE [LARGE SCALE GENOMIC DNA]</scope>
    <source>
        <strain evidence="9 10">NCTC10184</strain>
    </source>
</reference>
<dbReference type="PROSITE" id="PS50928">
    <property type="entry name" value="ABC_TM1"/>
    <property type="match status" value="1"/>
</dbReference>
<evidence type="ECO:0000256" key="7">
    <source>
        <dbReference type="RuleBase" id="RU363032"/>
    </source>
</evidence>
<sequence>MNFAKYLTKKIFLLAVTFSIALFLGYVFFFLLLNKTQTVSILEGFFLFLNNLSKGFGQLYNTTIADAFSSPLTLFWNYYQWSFLFVSTTLVISVLVGLTIGLVMGYKNNKSSDLILSFFVFGAIAIPTFVLAPILIVVAQNNDLPVMFLKPSVLGLNWTIASLIFPIILLLVVPVSIISTITKNTIIKSYTESYIVQMQANGMSTTAIFRKAIFKNICTNLAGNAFGILILVSSFSFIIERIFQIPGQSLLLINMIESNEINVLLCFLFFKLLIFLLFLLLFDTLSDVWNNLIEEKTQGWYIWKHIKQRSWLNKERKNAETRK</sequence>
<keyword evidence="6 7" id="KW-0472">Membrane</keyword>
<dbReference type="KEGG" id="mcob:NCTC10184_00153"/>
<feature type="transmembrane region" description="Helical" evidence="7">
    <location>
        <begin position="78"/>
        <end position="103"/>
    </location>
</feature>
<dbReference type="InterPro" id="IPR000515">
    <property type="entry name" value="MetI-like"/>
</dbReference>
<keyword evidence="4 7" id="KW-0812">Transmembrane</keyword>
<feature type="transmembrane region" description="Helical" evidence="7">
    <location>
        <begin position="115"/>
        <end position="138"/>
    </location>
</feature>
<evidence type="ECO:0000256" key="6">
    <source>
        <dbReference type="ARBA" id="ARBA00023136"/>
    </source>
</evidence>
<dbReference type="RefSeq" id="WP_129622793.1">
    <property type="nucleotide sequence ID" value="NZ_LR215043.1"/>
</dbReference>
<keyword evidence="2 7" id="KW-0813">Transport</keyword>
<dbReference type="GO" id="GO:0055085">
    <property type="term" value="P:transmembrane transport"/>
    <property type="evidence" value="ECO:0007669"/>
    <property type="project" value="InterPro"/>
</dbReference>
<dbReference type="Proteomes" id="UP000290876">
    <property type="component" value="Chromosome"/>
</dbReference>
<dbReference type="PANTHER" id="PTHR30465">
    <property type="entry name" value="INNER MEMBRANE ABC TRANSPORTER"/>
    <property type="match status" value="1"/>
</dbReference>
<proteinExistence type="inferred from homology"/>
<accession>A0A449B9T4</accession>
<feature type="transmembrane region" description="Helical" evidence="7">
    <location>
        <begin position="261"/>
        <end position="282"/>
    </location>
</feature>
<keyword evidence="10" id="KW-1185">Reference proteome</keyword>
<dbReference type="EMBL" id="LR215043">
    <property type="protein sequence ID" value="VEU77938.1"/>
    <property type="molecule type" value="Genomic_DNA"/>
</dbReference>
<evidence type="ECO:0000313" key="9">
    <source>
        <dbReference type="EMBL" id="VEU77938.1"/>
    </source>
</evidence>
<dbReference type="OrthoDB" id="398315at2"/>
<evidence type="ECO:0000256" key="2">
    <source>
        <dbReference type="ARBA" id="ARBA00022448"/>
    </source>
</evidence>
<evidence type="ECO:0000256" key="5">
    <source>
        <dbReference type="ARBA" id="ARBA00022989"/>
    </source>
</evidence>
<keyword evidence="5 7" id="KW-1133">Transmembrane helix</keyword>
<dbReference type="InterPro" id="IPR035906">
    <property type="entry name" value="MetI-like_sf"/>
</dbReference>
<dbReference type="Pfam" id="PF00528">
    <property type="entry name" value="BPD_transp_1"/>
    <property type="match status" value="1"/>
</dbReference>
<feature type="domain" description="ABC transmembrane type-1" evidence="8">
    <location>
        <begin position="79"/>
        <end position="286"/>
    </location>
</feature>
<dbReference type="SUPFAM" id="SSF161098">
    <property type="entry name" value="MetI-like"/>
    <property type="match status" value="1"/>
</dbReference>
<evidence type="ECO:0000256" key="4">
    <source>
        <dbReference type="ARBA" id="ARBA00022692"/>
    </source>
</evidence>
<keyword evidence="3" id="KW-1003">Cell membrane</keyword>
<feature type="transmembrane region" description="Helical" evidence="7">
    <location>
        <begin position="158"/>
        <end position="178"/>
    </location>
</feature>
<comment type="subcellular location">
    <subcellularLocation>
        <location evidence="1 7">Cell membrane</location>
        <topology evidence="1 7">Multi-pass membrane protein</topology>
    </subcellularLocation>
</comment>
<evidence type="ECO:0000256" key="3">
    <source>
        <dbReference type="ARBA" id="ARBA00022475"/>
    </source>
</evidence>
<gene>
    <name evidence="9" type="primary">oppB_2</name>
    <name evidence="9" type="ORF">NCTC10184_00153</name>
</gene>
<feature type="transmembrane region" description="Helical" evidence="7">
    <location>
        <begin position="217"/>
        <end position="239"/>
    </location>
</feature>
<dbReference type="GO" id="GO:0005886">
    <property type="term" value="C:plasma membrane"/>
    <property type="evidence" value="ECO:0007669"/>
    <property type="project" value="UniProtKB-SubCell"/>
</dbReference>
<evidence type="ECO:0000313" key="10">
    <source>
        <dbReference type="Proteomes" id="UP000290876"/>
    </source>
</evidence>
<evidence type="ECO:0000259" key="8">
    <source>
        <dbReference type="PROSITE" id="PS50928"/>
    </source>
</evidence>
<dbReference type="CDD" id="cd06261">
    <property type="entry name" value="TM_PBP2"/>
    <property type="match status" value="1"/>
</dbReference>
<evidence type="ECO:0000256" key="1">
    <source>
        <dbReference type="ARBA" id="ARBA00004651"/>
    </source>
</evidence>
<feature type="transmembrane region" description="Helical" evidence="7">
    <location>
        <begin position="12"/>
        <end position="33"/>
    </location>
</feature>
<protein>
    <submittedName>
        <fullName evidence="9">Oligopeptide ABC transporter permease</fullName>
    </submittedName>
</protein>
<dbReference type="AlphaFoldDB" id="A0A449B9T4"/>
<comment type="similarity">
    <text evidence="7">Belongs to the binding-protein-dependent transport system permease family.</text>
</comment>
<name>A0A449B9T4_9BACT</name>